<organism evidence="2 3">
    <name type="scientific">Aquimarina algiphila</name>
    <dbReference type="NCBI Taxonomy" id="2047982"/>
    <lineage>
        <taxon>Bacteria</taxon>
        <taxon>Pseudomonadati</taxon>
        <taxon>Bacteroidota</taxon>
        <taxon>Flavobacteriia</taxon>
        <taxon>Flavobacteriales</taxon>
        <taxon>Flavobacteriaceae</taxon>
        <taxon>Aquimarina</taxon>
    </lineage>
</organism>
<name>A0A554VLZ1_9FLAO</name>
<dbReference type="AlphaFoldDB" id="A0A554VLZ1"/>
<evidence type="ECO:0000313" key="3">
    <source>
        <dbReference type="Proteomes" id="UP000318833"/>
    </source>
</evidence>
<dbReference type="GO" id="GO:0045004">
    <property type="term" value="P:DNA replication proofreading"/>
    <property type="evidence" value="ECO:0007669"/>
    <property type="project" value="TreeGrafter"/>
</dbReference>
<dbReference type="NCBIfam" id="TIGR00573">
    <property type="entry name" value="dnaq"/>
    <property type="match status" value="1"/>
</dbReference>
<dbReference type="SUPFAM" id="SSF53098">
    <property type="entry name" value="Ribonuclease H-like"/>
    <property type="match status" value="1"/>
</dbReference>
<dbReference type="RefSeq" id="WP_143916237.1">
    <property type="nucleotide sequence ID" value="NZ_CANLVC010000017.1"/>
</dbReference>
<evidence type="ECO:0000259" key="1">
    <source>
        <dbReference type="SMART" id="SM00479"/>
    </source>
</evidence>
<dbReference type="GO" id="GO:0003677">
    <property type="term" value="F:DNA binding"/>
    <property type="evidence" value="ECO:0007669"/>
    <property type="project" value="InterPro"/>
</dbReference>
<accession>A0A554VLZ1</accession>
<dbReference type="OrthoDB" id="9803913at2"/>
<keyword evidence="2" id="KW-0540">Nuclease</keyword>
<dbReference type="Pfam" id="PF00929">
    <property type="entry name" value="RNase_T"/>
    <property type="match status" value="1"/>
</dbReference>
<protein>
    <submittedName>
        <fullName evidence="2">3'-5' exonuclease</fullName>
    </submittedName>
</protein>
<dbReference type="GO" id="GO:0003887">
    <property type="term" value="F:DNA-directed DNA polymerase activity"/>
    <property type="evidence" value="ECO:0007669"/>
    <property type="project" value="InterPro"/>
</dbReference>
<dbReference type="EMBL" id="VLNR01000015">
    <property type="protein sequence ID" value="TSE09217.1"/>
    <property type="molecule type" value="Genomic_DNA"/>
</dbReference>
<proteinExistence type="predicted"/>
<dbReference type="InterPro" id="IPR036397">
    <property type="entry name" value="RNaseH_sf"/>
</dbReference>
<dbReference type="PANTHER" id="PTHR30231:SF41">
    <property type="entry name" value="DNA POLYMERASE III SUBUNIT EPSILON"/>
    <property type="match status" value="1"/>
</dbReference>
<keyword evidence="2" id="KW-0269">Exonuclease</keyword>
<dbReference type="GO" id="GO:0005829">
    <property type="term" value="C:cytosol"/>
    <property type="evidence" value="ECO:0007669"/>
    <property type="project" value="TreeGrafter"/>
</dbReference>
<dbReference type="GO" id="GO:0008408">
    <property type="term" value="F:3'-5' exonuclease activity"/>
    <property type="evidence" value="ECO:0007669"/>
    <property type="project" value="TreeGrafter"/>
</dbReference>
<sequence length="222" mass="25885">MLYWFRHKNYPDFWNQYRNHFIKKKSFDLDITRFIVFDTETTGLHIKNDRILSIGGISIISNTMDVSDSIELYLKQDTFNPETVEIHGILKDGNNIKINEKQAIIEFLEYIRDAVLIAHHASFDIAMINEILARQRLPKLKNKVLDTGVLFKKTELCHVNSKPYSLDELCAIFNIKKHDRHTASGDAYITGLIFLKILGELTSKKRITLKDLFYNRNRPGLL</sequence>
<dbReference type="PANTHER" id="PTHR30231">
    <property type="entry name" value="DNA POLYMERASE III SUBUNIT EPSILON"/>
    <property type="match status" value="1"/>
</dbReference>
<comment type="caution">
    <text evidence="2">The sequence shown here is derived from an EMBL/GenBank/DDBJ whole genome shotgun (WGS) entry which is preliminary data.</text>
</comment>
<evidence type="ECO:0000313" key="2">
    <source>
        <dbReference type="EMBL" id="TSE09217.1"/>
    </source>
</evidence>
<dbReference type="InterPro" id="IPR006054">
    <property type="entry name" value="DnaQ"/>
</dbReference>
<keyword evidence="2" id="KW-0378">Hydrolase</keyword>
<dbReference type="InterPro" id="IPR013520">
    <property type="entry name" value="Ribonucl_H"/>
</dbReference>
<feature type="domain" description="Exonuclease" evidence="1">
    <location>
        <begin position="33"/>
        <end position="203"/>
    </location>
</feature>
<dbReference type="SMART" id="SM00479">
    <property type="entry name" value="EXOIII"/>
    <property type="match status" value="1"/>
</dbReference>
<dbReference type="CDD" id="cd06127">
    <property type="entry name" value="DEDDh"/>
    <property type="match status" value="1"/>
</dbReference>
<reference evidence="2 3" key="1">
    <citation type="submission" date="2019-07" db="EMBL/GenBank/DDBJ databases">
        <title>The draft genome sequence of Aquimarina algiphila M91.</title>
        <authorList>
            <person name="Meng X."/>
        </authorList>
    </citation>
    <scope>NUCLEOTIDE SEQUENCE [LARGE SCALE GENOMIC DNA]</scope>
    <source>
        <strain evidence="2 3">M91</strain>
    </source>
</reference>
<dbReference type="Gene3D" id="3.30.420.10">
    <property type="entry name" value="Ribonuclease H-like superfamily/Ribonuclease H"/>
    <property type="match status" value="1"/>
</dbReference>
<keyword evidence="3" id="KW-1185">Reference proteome</keyword>
<dbReference type="Proteomes" id="UP000318833">
    <property type="component" value="Unassembled WGS sequence"/>
</dbReference>
<gene>
    <name evidence="2" type="ORF">FOF46_09130</name>
</gene>
<dbReference type="InterPro" id="IPR012337">
    <property type="entry name" value="RNaseH-like_sf"/>
</dbReference>